<dbReference type="InterPro" id="IPR023198">
    <property type="entry name" value="PGP-like_dom2"/>
</dbReference>
<evidence type="ECO:0000256" key="1">
    <source>
        <dbReference type="ARBA" id="ARBA00007958"/>
    </source>
</evidence>
<dbReference type="InterPro" id="IPR050155">
    <property type="entry name" value="HAD-like_hydrolase_sf"/>
</dbReference>
<dbReference type="EC" id="3.-.-.-" evidence="2"/>
<dbReference type="Proteomes" id="UP000321408">
    <property type="component" value="Chromosome"/>
</dbReference>
<dbReference type="GO" id="GO:0008967">
    <property type="term" value="F:phosphoglycolate phosphatase activity"/>
    <property type="evidence" value="ECO:0007669"/>
    <property type="project" value="TreeGrafter"/>
</dbReference>
<dbReference type="SFLD" id="SFLDS00003">
    <property type="entry name" value="Haloacid_Dehalogenase"/>
    <property type="match status" value="1"/>
</dbReference>
<accession>A0A5B9D7S9</accession>
<reference evidence="2 3" key="2">
    <citation type="journal article" date="2024" name="Int. J. Syst. Evol. Microbiol.">
        <title>Promethearchaeum syntrophicum gen. nov., sp. nov., an anaerobic, obligately syntrophic archaeon, the first isolate of the lineage 'Asgard' archaea, and proposal of the new archaeal phylum Promethearchaeota phyl. nov. and kingdom Promethearchaeati regn. nov.</title>
        <authorList>
            <person name="Imachi H."/>
            <person name="Nobu M.K."/>
            <person name="Kato S."/>
            <person name="Takaki Y."/>
            <person name="Miyazaki M."/>
            <person name="Miyata M."/>
            <person name="Ogawara M."/>
            <person name="Saito Y."/>
            <person name="Sakai S."/>
            <person name="Tahara Y.O."/>
            <person name="Takano Y."/>
            <person name="Tasumi E."/>
            <person name="Uematsu K."/>
            <person name="Yoshimura T."/>
            <person name="Itoh T."/>
            <person name="Ohkuma M."/>
            <person name="Takai K."/>
        </authorList>
    </citation>
    <scope>NUCLEOTIDE SEQUENCE [LARGE SCALE GENOMIC DNA]</scope>
    <source>
        <strain evidence="2 3">MK-D1</strain>
    </source>
</reference>
<dbReference type="AlphaFoldDB" id="A0A5B9D7S9"/>
<dbReference type="Gene3D" id="1.10.150.240">
    <property type="entry name" value="Putative phosphatase, domain 2"/>
    <property type="match status" value="1"/>
</dbReference>
<dbReference type="PANTHER" id="PTHR43434">
    <property type="entry name" value="PHOSPHOGLYCOLATE PHOSPHATASE"/>
    <property type="match status" value="1"/>
</dbReference>
<dbReference type="SFLD" id="SFLDG01129">
    <property type="entry name" value="C1.5:_HAD__Beta-PGM__Phosphata"/>
    <property type="match status" value="1"/>
</dbReference>
<dbReference type="InterPro" id="IPR023214">
    <property type="entry name" value="HAD_sf"/>
</dbReference>
<dbReference type="OrthoDB" id="31229at2157"/>
<dbReference type="InterPro" id="IPR006439">
    <property type="entry name" value="HAD-SF_hydro_IA"/>
</dbReference>
<sequence>MIVNSKEKLESILKTCSSILFDFDGTLFDLHISWGEIKDYILNHYKSKFGEEITHFNRFYAMFDYIKKEKGEDEKQFYYNYLENREVDAANEKKYSPMWLANQGLDKIGEIIHYDTFFGIISSNFHETIMEILIQRGMVHKFKIIIGRDDVENAKPNPEGILRVINAYNLKRENVLFIGDSVVDEQAAQNAQVDFINVENLQNFLS</sequence>
<keyword evidence="3" id="KW-1185">Reference proteome</keyword>
<evidence type="ECO:0000313" key="2">
    <source>
        <dbReference type="EMBL" id="QEE15162.1"/>
    </source>
</evidence>
<dbReference type="InterPro" id="IPR036412">
    <property type="entry name" value="HAD-like_sf"/>
</dbReference>
<gene>
    <name evidence="2" type="ORF">DSAG12_00986</name>
</gene>
<dbReference type="SUPFAM" id="SSF56784">
    <property type="entry name" value="HAD-like"/>
    <property type="match status" value="1"/>
</dbReference>
<proteinExistence type="inferred from homology"/>
<dbReference type="KEGG" id="psyt:DSAG12_00986"/>
<dbReference type="GO" id="GO:0006281">
    <property type="term" value="P:DNA repair"/>
    <property type="evidence" value="ECO:0007669"/>
    <property type="project" value="TreeGrafter"/>
</dbReference>
<dbReference type="InterPro" id="IPR041492">
    <property type="entry name" value="HAD_2"/>
</dbReference>
<organism evidence="2 3">
    <name type="scientific">Promethearchaeum syntrophicum</name>
    <dbReference type="NCBI Taxonomy" id="2594042"/>
    <lineage>
        <taxon>Archaea</taxon>
        <taxon>Promethearchaeati</taxon>
        <taxon>Promethearchaeota</taxon>
        <taxon>Promethearchaeia</taxon>
        <taxon>Promethearchaeales</taxon>
        <taxon>Promethearchaeaceae</taxon>
        <taxon>Promethearchaeum</taxon>
    </lineage>
</organism>
<dbReference type="EMBL" id="CP042905">
    <property type="protein sequence ID" value="QEE15162.1"/>
    <property type="molecule type" value="Genomic_DNA"/>
</dbReference>
<dbReference type="Pfam" id="PF13419">
    <property type="entry name" value="HAD_2"/>
    <property type="match status" value="1"/>
</dbReference>
<dbReference type="PANTHER" id="PTHR43434:SF1">
    <property type="entry name" value="PHOSPHOGLYCOLATE PHOSPHATASE"/>
    <property type="match status" value="1"/>
</dbReference>
<dbReference type="Gene3D" id="3.40.50.1000">
    <property type="entry name" value="HAD superfamily/HAD-like"/>
    <property type="match status" value="1"/>
</dbReference>
<dbReference type="RefSeq" id="WP_147662083.1">
    <property type="nucleotide sequence ID" value="NZ_CP042905.2"/>
</dbReference>
<dbReference type="GO" id="GO:0005829">
    <property type="term" value="C:cytosol"/>
    <property type="evidence" value="ECO:0007669"/>
    <property type="project" value="TreeGrafter"/>
</dbReference>
<reference evidence="2 3" key="1">
    <citation type="journal article" date="2020" name="Nature">
        <title>Isolation of an archaeon at the prokaryote-eukaryote interface.</title>
        <authorList>
            <person name="Imachi H."/>
            <person name="Nobu M.K."/>
            <person name="Nakahara N."/>
            <person name="Morono Y."/>
            <person name="Ogawara M."/>
            <person name="Takaki Y."/>
            <person name="Takano Y."/>
            <person name="Uematsu K."/>
            <person name="Ikuta T."/>
            <person name="Ito M."/>
            <person name="Matsui Y."/>
            <person name="Miyazaki M."/>
            <person name="Murata K."/>
            <person name="Saito Y."/>
            <person name="Sakai S."/>
            <person name="Song C."/>
            <person name="Tasumi E."/>
            <person name="Yamanaka Y."/>
            <person name="Yamaguchi T."/>
            <person name="Kamagata Y."/>
            <person name="Tamaki H."/>
            <person name="Takai K."/>
        </authorList>
    </citation>
    <scope>NUCLEOTIDE SEQUENCE [LARGE SCALE GENOMIC DNA]</scope>
    <source>
        <strain evidence="2 3">MK-D1</strain>
    </source>
</reference>
<dbReference type="GeneID" id="41328985"/>
<protein>
    <submittedName>
        <fullName evidence="2">HAD family hydrolase</fullName>
        <ecNumber evidence="2">3.-.-.-</ecNumber>
    </submittedName>
</protein>
<keyword evidence="2" id="KW-0378">Hydrolase</keyword>
<dbReference type="NCBIfam" id="TIGR01549">
    <property type="entry name" value="HAD-SF-IA-v1"/>
    <property type="match status" value="1"/>
</dbReference>
<name>A0A5B9D7S9_9ARCH</name>
<evidence type="ECO:0000313" key="3">
    <source>
        <dbReference type="Proteomes" id="UP000321408"/>
    </source>
</evidence>
<comment type="similarity">
    <text evidence="1">Belongs to the HAD-like hydrolase superfamily.</text>
</comment>